<sequence>MKTTYNKLIQFNNTANNYLRAADEAKQNDTPLVTALEECLEDCKPQIDQYNKKLSRLRRRFAEKDKRTTVLLKDEHGNYQFTEEAENNLEDEIEKLLDEEVRINPTYVSELPEDLHRRFVKIFTGFVIEPKSTPARELIKSLPTTKQTKTNGK</sequence>
<organism evidence="2 3">
    <name type="scientific">Dyadobacter fermentans (strain ATCC 700827 / DSM 18053 / CIP 107007 / KCTC 52180 / NS114)</name>
    <dbReference type="NCBI Taxonomy" id="471854"/>
    <lineage>
        <taxon>Bacteria</taxon>
        <taxon>Pseudomonadati</taxon>
        <taxon>Bacteroidota</taxon>
        <taxon>Cytophagia</taxon>
        <taxon>Cytophagales</taxon>
        <taxon>Spirosomataceae</taxon>
        <taxon>Dyadobacter</taxon>
    </lineage>
</organism>
<protein>
    <submittedName>
        <fullName evidence="2">Uncharacterized protein</fullName>
    </submittedName>
</protein>
<evidence type="ECO:0000256" key="1">
    <source>
        <dbReference type="SAM" id="Coils"/>
    </source>
</evidence>
<dbReference type="KEGG" id="dfe:Dfer_5521"/>
<reference evidence="2 3" key="1">
    <citation type="journal article" date="2009" name="Stand. Genomic Sci.">
        <title>Complete genome sequence of Dyadobacter fermentans type strain (NS114).</title>
        <authorList>
            <person name="Lang E."/>
            <person name="Lapidus A."/>
            <person name="Chertkov O."/>
            <person name="Brettin T."/>
            <person name="Detter J.C."/>
            <person name="Han C."/>
            <person name="Copeland A."/>
            <person name="Glavina Del Rio T."/>
            <person name="Nolan M."/>
            <person name="Chen F."/>
            <person name="Lucas S."/>
            <person name="Tice H."/>
            <person name="Cheng J.F."/>
            <person name="Land M."/>
            <person name="Hauser L."/>
            <person name="Chang Y.J."/>
            <person name="Jeffries C.D."/>
            <person name="Kopitz M."/>
            <person name="Bruce D."/>
            <person name="Goodwin L."/>
            <person name="Pitluck S."/>
            <person name="Ovchinnikova G."/>
            <person name="Pati A."/>
            <person name="Ivanova N."/>
            <person name="Mavrommatis K."/>
            <person name="Chen A."/>
            <person name="Palaniappan K."/>
            <person name="Chain P."/>
            <person name="Bristow J."/>
            <person name="Eisen J.A."/>
            <person name="Markowitz V."/>
            <person name="Hugenholtz P."/>
            <person name="Goker M."/>
            <person name="Rohde M."/>
            <person name="Kyrpides N.C."/>
            <person name="Klenk H.P."/>
        </authorList>
    </citation>
    <scope>NUCLEOTIDE SEQUENCE [LARGE SCALE GENOMIC DNA]</scope>
    <source>
        <strain evidence="3">ATCC 700827 / DSM 18053 / CIP 107007 / KCTC 52180 / NS114</strain>
    </source>
</reference>
<dbReference type="STRING" id="471854.Dfer_5521"/>
<feature type="coiled-coil region" evidence="1">
    <location>
        <begin position="8"/>
        <end position="102"/>
    </location>
</feature>
<proteinExistence type="predicted"/>
<accession>C6VVI2</accession>
<dbReference type="AlphaFoldDB" id="C6VVI2"/>
<dbReference type="RefSeq" id="WP_015814952.1">
    <property type="nucleotide sequence ID" value="NC_013037.1"/>
</dbReference>
<name>C6VVI2_DYAFD</name>
<evidence type="ECO:0000313" key="3">
    <source>
        <dbReference type="Proteomes" id="UP000002011"/>
    </source>
</evidence>
<dbReference type="Proteomes" id="UP000002011">
    <property type="component" value="Chromosome"/>
</dbReference>
<dbReference type="EMBL" id="CP001619">
    <property type="protein sequence ID" value="ACT96712.1"/>
    <property type="molecule type" value="Genomic_DNA"/>
</dbReference>
<keyword evidence="1" id="KW-0175">Coiled coil</keyword>
<evidence type="ECO:0000313" key="2">
    <source>
        <dbReference type="EMBL" id="ACT96712.1"/>
    </source>
</evidence>
<keyword evidence="3" id="KW-1185">Reference proteome</keyword>
<gene>
    <name evidence="2" type="ordered locus">Dfer_5521</name>
</gene>
<dbReference type="HOGENOM" id="CLU_1710378_0_0_10"/>